<dbReference type="EMBL" id="RJVG01000004">
    <property type="protein sequence ID" value="ROR28717.1"/>
    <property type="molecule type" value="Genomic_DNA"/>
</dbReference>
<feature type="transmembrane region" description="Helical" evidence="7">
    <location>
        <begin position="227"/>
        <end position="248"/>
    </location>
</feature>
<evidence type="ECO:0000256" key="2">
    <source>
        <dbReference type="ARBA" id="ARBA00022448"/>
    </source>
</evidence>
<keyword evidence="4 7" id="KW-0812">Transmembrane</keyword>
<feature type="transmembrane region" description="Helical" evidence="7">
    <location>
        <begin position="384"/>
        <end position="407"/>
    </location>
</feature>
<evidence type="ECO:0000313" key="9">
    <source>
        <dbReference type="EMBL" id="ROR28717.1"/>
    </source>
</evidence>
<name>A0A3N1XUY8_9FIRM</name>
<feature type="transmembrane region" description="Helical" evidence="7">
    <location>
        <begin position="318"/>
        <end position="343"/>
    </location>
</feature>
<dbReference type="PROSITE" id="PS50850">
    <property type="entry name" value="MFS"/>
    <property type="match status" value="1"/>
</dbReference>
<evidence type="ECO:0000256" key="5">
    <source>
        <dbReference type="ARBA" id="ARBA00022989"/>
    </source>
</evidence>
<feature type="transmembrane region" description="Helical" evidence="7">
    <location>
        <begin position="151"/>
        <end position="171"/>
    </location>
</feature>
<feature type="transmembrane region" description="Helical" evidence="7">
    <location>
        <begin position="268"/>
        <end position="285"/>
    </location>
</feature>
<dbReference type="GO" id="GO:0005886">
    <property type="term" value="C:plasma membrane"/>
    <property type="evidence" value="ECO:0007669"/>
    <property type="project" value="UniProtKB-SubCell"/>
</dbReference>
<dbReference type="GO" id="GO:0022857">
    <property type="term" value="F:transmembrane transporter activity"/>
    <property type="evidence" value="ECO:0007669"/>
    <property type="project" value="InterPro"/>
</dbReference>
<feature type="transmembrane region" description="Helical" evidence="7">
    <location>
        <begin position="355"/>
        <end position="378"/>
    </location>
</feature>
<dbReference type="OrthoDB" id="9775268at2"/>
<organism evidence="9 10">
    <name type="scientific">Mobilisporobacter senegalensis</name>
    <dbReference type="NCBI Taxonomy" id="1329262"/>
    <lineage>
        <taxon>Bacteria</taxon>
        <taxon>Bacillati</taxon>
        <taxon>Bacillota</taxon>
        <taxon>Clostridia</taxon>
        <taxon>Lachnospirales</taxon>
        <taxon>Lachnospiraceae</taxon>
        <taxon>Mobilisporobacter</taxon>
    </lineage>
</organism>
<comment type="caution">
    <text evidence="9">The sequence shown here is derived from an EMBL/GenBank/DDBJ whole genome shotgun (WGS) entry which is preliminary data.</text>
</comment>
<feature type="transmembrane region" description="Helical" evidence="7">
    <location>
        <begin position="50"/>
        <end position="75"/>
    </location>
</feature>
<comment type="subcellular location">
    <subcellularLocation>
        <location evidence="1">Cell membrane</location>
        <topology evidence="1">Multi-pass membrane protein</topology>
    </subcellularLocation>
</comment>
<keyword evidence="3" id="KW-1003">Cell membrane</keyword>
<keyword evidence="10" id="KW-1185">Reference proteome</keyword>
<keyword evidence="6 7" id="KW-0472">Membrane</keyword>
<dbReference type="InterPro" id="IPR011701">
    <property type="entry name" value="MFS"/>
</dbReference>
<proteinExistence type="predicted"/>
<evidence type="ECO:0000256" key="7">
    <source>
        <dbReference type="SAM" id="Phobius"/>
    </source>
</evidence>
<reference evidence="9 10" key="1">
    <citation type="submission" date="2018-11" db="EMBL/GenBank/DDBJ databases">
        <title>Genomic Encyclopedia of Type Strains, Phase IV (KMG-IV): sequencing the most valuable type-strain genomes for metagenomic binning, comparative biology and taxonomic classification.</title>
        <authorList>
            <person name="Goeker M."/>
        </authorList>
    </citation>
    <scope>NUCLEOTIDE SEQUENCE [LARGE SCALE GENOMIC DNA]</scope>
    <source>
        <strain evidence="9 10">DSM 26537</strain>
    </source>
</reference>
<feature type="transmembrane region" description="Helical" evidence="7">
    <location>
        <begin position="21"/>
        <end position="44"/>
    </location>
</feature>
<keyword evidence="2" id="KW-0813">Transport</keyword>
<dbReference type="PANTHER" id="PTHR43266:SF10">
    <property type="entry name" value="BACILYSIN EXPORTER BACE-RELATED"/>
    <property type="match status" value="1"/>
</dbReference>
<gene>
    <name evidence="9" type="ORF">EDD66_104306</name>
</gene>
<dbReference type="Pfam" id="PF07690">
    <property type="entry name" value="MFS_1"/>
    <property type="match status" value="1"/>
</dbReference>
<evidence type="ECO:0000256" key="1">
    <source>
        <dbReference type="ARBA" id="ARBA00004651"/>
    </source>
</evidence>
<dbReference type="SUPFAM" id="SSF103473">
    <property type="entry name" value="MFS general substrate transporter"/>
    <property type="match status" value="1"/>
</dbReference>
<feature type="transmembrane region" description="Helical" evidence="7">
    <location>
        <begin position="82"/>
        <end position="104"/>
    </location>
</feature>
<evidence type="ECO:0000259" key="8">
    <source>
        <dbReference type="PROSITE" id="PS50850"/>
    </source>
</evidence>
<dbReference type="InterPro" id="IPR020846">
    <property type="entry name" value="MFS_dom"/>
</dbReference>
<sequence length="417" mass="45679">MENNNLNEQNRKGWKKGFFTIAFGQTISLIGSSAVQFALIWWLASETSSPLMLSFASLFAFLPQLLLGPFAGVWVDRLHRKTVIICADLFIGAVATVFAFSFLIWNPPYWLVWVVLGARAVGNVFHTPAIQAAMPMLVPREELIRANGWNQFMQSGAFMLGPVIGAAMYGVFPIPVILLSDLLGAVVACLTVAVVKIPEIEREQQKHPDFIGEIKEGITIYLQDKKLCNVTLAMAICMVFFMPLGSFYPLMTSDYFKASAWHAGLNQLLYAVGMMIGAVAISSLGTIKNKLLVVRIGLLAIGIISLLCGILPQNMTGFWMFAVLCTLLGATMNIYNIPYVAYIQEHIPKEAQGRAFSLMGSLMSVTLPIGLIVAGPVAENFGVPLWFLIGGTGMIIVTLFSEAVTLLKKENRSNDQN</sequence>
<dbReference type="Gene3D" id="1.20.1250.20">
    <property type="entry name" value="MFS general substrate transporter like domains"/>
    <property type="match status" value="1"/>
</dbReference>
<evidence type="ECO:0000256" key="6">
    <source>
        <dbReference type="ARBA" id="ARBA00023136"/>
    </source>
</evidence>
<dbReference type="Proteomes" id="UP000273083">
    <property type="component" value="Unassembled WGS sequence"/>
</dbReference>
<feature type="transmembrane region" description="Helical" evidence="7">
    <location>
        <begin position="292"/>
        <end position="312"/>
    </location>
</feature>
<dbReference type="CDD" id="cd06173">
    <property type="entry name" value="MFS_MefA_like"/>
    <property type="match status" value="1"/>
</dbReference>
<feature type="domain" description="Major facilitator superfamily (MFS) profile" evidence="8">
    <location>
        <begin position="177"/>
        <end position="417"/>
    </location>
</feature>
<evidence type="ECO:0000313" key="10">
    <source>
        <dbReference type="Proteomes" id="UP000273083"/>
    </source>
</evidence>
<dbReference type="AlphaFoldDB" id="A0A3N1XUY8"/>
<protein>
    <submittedName>
        <fullName evidence="9">DHA3 family macrolide efflux protein-like MFS transporter</fullName>
    </submittedName>
</protein>
<dbReference type="RefSeq" id="WP_123609213.1">
    <property type="nucleotide sequence ID" value="NZ_RJVG01000004.1"/>
</dbReference>
<dbReference type="InterPro" id="IPR036259">
    <property type="entry name" value="MFS_trans_sf"/>
</dbReference>
<accession>A0A3N1XUY8</accession>
<evidence type="ECO:0000256" key="3">
    <source>
        <dbReference type="ARBA" id="ARBA00022475"/>
    </source>
</evidence>
<dbReference type="PANTHER" id="PTHR43266">
    <property type="entry name" value="MACROLIDE-EFFLUX PROTEIN"/>
    <property type="match status" value="1"/>
</dbReference>
<evidence type="ECO:0000256" key="4">
    <source>
        <dbReference type="ARBA" id="ARBA00022692"/>
    </source>
</evidence>
<keyword evidence="5 7" id="KW-1133">Transmembrane helix</keyword>